<reference evidence="3" key="1">
    <citation type="journal article" date="2019" name="Int. J. Syst. Evol. Microbiol.">
        <title>The Global Catalogue of Microorganisms (GCM) 10K type strain sequencing project: providing services to taxonomists for standard genome sequencing and annotation.</title>
        <authorList>
            <consortium name="The Broad Institute Genomics Platform"/>
            <consortium name="The Broad Institute Genome Sequencing Center for Infectious Disease"/>
            <person name="Wu L."/>
            <person name="Ma J."/>
        </authorList>
    </citation>
    <scope>NUCLEOTIDE SEQUENCE [LARGE SCALE GENOMIC DNA]</scope>
    <source>
        <strain evidence="3">JCM 15614</strain>
    </source>
</reference>
<dbReference type="RefSeq" id="WP_344690207.1">
    <property type="nucleotide sequence ID" value="NZ_BAAAVV010000009.1"/>
</dbReference>
<gene>
    <name evidence="2" type="ORF">GCM10010531_34180</name>
</gene>
<dbReference type="Proteomes" id="UP001499924">
    <property type="component" value="Unassembled WGS sequence"/>
</dbReference>
<protein>
    <submittedName>
        <fullName evidence="2">Uncharacterized protein</fullName>
    </submittedName>
</protein>
<proteinExistence type="predicted"/>
<evidence type="ECO:0000313" key="2">
    <source>
        <dbReference type="EMBL" id="GAA3177561.1"/>
    </source>
</evidence>
<organism evidence="2 3">
    <name type="scientific">Blastococcus jejuensis</name>
    <dbReference type="NCBI Taxonomy" id="351224"/>
    <lineage>
        <taxon>Bacteria</taxon>
        <taxon>Bacillati</taxon>
        <taxon>Actinomycetota</taxon>
        <taxon>Actinomycetes</taxon>
        <taxon>Geodermatophilales</taxon>
        <taxon>Geodermatophilaceae</taxon>
        <taxon>Blastococcus</taxon>
    </lineage>
</organism>
<evidence type="ECO:0000256" key="1">
    <source>
        <dbReference type="SAM" id="MobiDB-lite"/>
    </source>
</evidence>
<sequence length="107" mass="11477">MDILPIDAHGPPGVMARERALVDRPVTALPNGLPPGSGVGTSAADASPSRERLVRIATMIRDAERAMPAPARRARRHGARLIPLAPRRRRSARARRTPPTVVVELAS</sequence>
<keyword evidence="3" id="KW-1185">Reference proteome</keyword>
<comment type="caution">
    <text evidence="2">The sequence shown here is derived from an EMBL/GenBank/DDBJ whole genome shotgun (WGS) entry which is preliminary data.</text>
</comment>
<name>A0ABP6PFI8_9ACTN</name>
<feature type="region of interest" description="Disordered" evidence="1">
    <location>
        <begin position="64"/>
        <end position="107"/>
    </location>
</feature>
<dbReference type="EMBL" id="BAAAVV010000009">
    <property type="protein sequence ID" value="GAA3177561.1"/>
    <property type="molecule type" value="Genomic_DNA"/>
</dbReference>
<feature type="compositionally biased region" description="Basic residues" evidence="1">
    <location>
        <begin position="86"/>
        <end position="96"/>
    </location>
</feature>
<accession>A0ABP6PFI8</accession>
<feature type="region of interest" description="Disordered" evidence="1">
    <location>
        <begin position="26"/>
        <end position="49"/>
    </location>
</feature>
<evidence type="ECO:0000313" key="3">
    <source>
        <dbReference type="Proteomes" id="UP001499924"/>
    </source>
</evidence>